<evidence type="ECO:0000256" key="5">
    <source>
        <dbReference type="ARBA" id="ARBA00022771"/>
    </source>
</evidence>
<dbReference type="SUPFAM" id="SSF52047">
    <property type="entry name" value="RNI-like"/>
    <property type="match status" value="1"/>
</dbReference>
<dbReference type="InterPro" id="IPR027417">
    <property type="entry name" value="P-loop_NTPase"/>
</dbReference>
<dbReference type="Pfam" id="PF13516">
    <property type="entry name" value="LRR_6"/>
    <property type="match status" value="2"/>
</dbReference>
<keyword evidence="1" id="KW-0433">Leucine-rich repeat</keyword>
<feature type="region of interest" description="Disordered" evidence="9">
    <location>
        <begin position="336"/>
        <end position="364"/>
    </location>
</feature>
<dbReference type="SMART" id="SM00184">
    <property type="entry name" value="RING"/>
    <property type="match status" value="1"/>
</dbReference>
<keyword evidence="3" id="KW-0677">Repeat</keyword>
<dbReference type="FunFam" id="3.40.50.300:FF:000210">
    <property type="entry name" value="Si:dkey-16p6.1"/>
    <property type="match status" value="1"/>
</dbReference>
<reference evidence="12" key="3">
    <citation type="submission" date="2025-09" db="UniProtKB">
        <authorList>
            <consortium name="Ensembl"/>
        </authorList>
    </citation>
    <scope>IDENTIFICATION</scope>
</reference>
<dbReference type="InterPro" id="IPR001611">
    <property type="entry name" value="Leu-rich_rpt"/>
</dbReference>
<dbReference type="Gene3D" id="3.30.40.10">
    <property type="entry name" value="Zinc/RING finger domain, C3HC4 (zinc finger)"/>
    <property type="match status" value="1"/>
</dbReference>
<protein>
    <recommendedName>
        <fullName evidence="14">NACHT domain-containing protein</fullName>
    </recommendedName>
</protein>
<dbReference type="InterPro" id="IPR032675">
    <property type="entry name" value="LRR_dom_sf"/>
</dbReference>
<reference evidence="12" key="2">
    <citation type="submission" date="2025-08" db="UniProtKB">
        <authorList>
            <consortium name="Ensembl"/>
        </authorList>
    </citation>
    <scope>IDENTIFICATION</scope>
</reference>
<dbReference type="Gene3D" id="3.80.10.10">
    <property type="entry name" value="Ribonuclease Inhibitor"/>
    <property type="match status" value="1"/>
</dbReference>
<dbReference type="InterPro" id="IPR007111">
    <property type="entry name" value="NACHT_NTPase"/>
</dbReference>
<dbReference type="SUPFAM" id="SSF57850">
    <property type="entry name" value="RING/U-box"/>
    <property type="match status" value="1"/>
</dbReference>
<sequence length="539" mass="60640">CQDVLKDPVSTSCGHWFCRQCICSYWDQSASSGGSSCPQCGERSRSRAGLQTASQSSCVQTDVGLQEVLDEHKISLRRRCEHVTEGSDGTGSRSLLNRIYTELYITEGQSEEVHTQHEVRQLETASKMDDLHDAPIRCQDIFKALPDQQRPIRVVLTNGVAGVGKTFSVQKFTLDWAEGLENQHVSVVVLLSFRELNLIRDEQYSLLELLHVFHPTLQKVTAEKLAVSQLLFIFDGLDESRLSLDFTNRKLLSDVTQKSSVTANQIPPTCVDRLTEVRGFTGAQKEEYFRRRFSDEELSSRIISHMKTSRSLHIMCSIPVFCWITATVLEHMLTTEQRERAEEEQSRNHPESHQQPEEDEQSEKKLSEIQCSALAFMLQMSEEVLDELDLQKYNTSEWGRQRLIPAVRNCRKAGLTQCGLSETHCEVVASALKSNPSHLTELDMSGNNLQDSAVKLLCAGLESPNCRLETLRLWGCGLSEISCDYLAAALKSNPSPLRELDLSKNNKLQDSGLKHLCGFLESPGCGLETLRSVTMFYLC</sequence>
<dbReference type="Pfam" id="PF15227">
    <property type="entry name" value="zf-C3HC4_4"/>
    <property type="match status" value="1"/>
</dbReference>
<evidence type="ECO:0000256" key="8">
    <source>
        <dbReference type="PROSITE-ProRule" id="PRU00175"/>
    </source>
</evidence>
<dbReference type="PROSITE" id="PS50089">
    <property type="entry name" value="ZF_RING_2"/>
    <property type="match status" value="1"/>
</dbReference>
<evidence type="ECO:0000313" key="13">
    <source>
        <dbReference type="Proteomes" id="UP000472276"/>
    </source>
</evidence>
<dbReference type="Pfam" id="PF14484">
    <property type="entry name" value="FISNA"/>
    <property type="match status" value="1"/>
</dbReference>
<dbReference type="AlphaFoldDB" id="A0AAZ1X5V4"/>
<dbReference type="Proteomes" id="UP000472276">
    <property type="component" value="Unassembled WGS sequence"/>
</dbReference>
<dbReference type="InterPro" id="IPR051261">
    <property type="entry name" value="NLR"/>
</dbReference>
<dbReference type="InterPro" id="IPR029495">
    <property type="entry name" value="NACHT-assoc"/>
</dbReference>
<reference evidence="13" key="1">
    <citation type="submission" date="2020-03" db="EMBL/GenBank/DDBJ databases">
        <title>Evolution of repeat sequences and sex chromosomes of tilapia species revealed by chromosome-level genomes.</title>
        <authorList>
            <person name="Xu L."/>
            <person name="Tao W."/>
            <person name="Wang D."/>
            <person name="Zhou Q."/>
        </authorList>
    </citation>
    <scope>NUCLEOTIDE SEQUENCE [LARGE SCALE GENOMIC DNA]</scope>
    <source>
        <strain evidence="13">Israel</strain>
    </source>
</reference>
<evidence type="ECO:0000256" key="1">
    <source>
        <dbReference type="ARBA" id="ARBA00022614"/>
    </source>
</evidence>
<dbReference type="PROSITE" id="PS50837">
    <property type="entry name" value="NACHT"/>
    <property type="match status" value="1"/>
</dbReference>
<keyword evidence="7" id="KW-0067">ATP-binding</keyword>
<feature type="domain" description="RING-type" evidence="10">
    <location>
        <begin position="1"/>
        <end position="40"/>
    </location>
</feature>
<evidence type="ECO:0008006" key="14">
    <source>
        <dbReference type="Google" id="ProtNLM"/>
    </source>
</evidence>
<evidence type="ECO:0000259" key="10">
    <source>
        <dbReference type="PROSITE" id="PS50089"/>
    </source>
</evidence>
<dbReference type="GO" id="GO:0008270">
    <property type="term" value="F:zinc ion binding"/>
    <property type="evidence" value="ECO:0007669"/>
    <property type="project" value="UniProtKB-KW"/>
</dbReference>
<evidence type="ECO:0000256" key="9">
    <source>
        <dbReference type="SAM" id="MobiDB-lite"/>
    </source>
</evidence>
<dbReference type="SMART" id="SM00368">
    <property type="entry name" value="LRR_RI"/>
    <property type="match status" value="3"/>
</dbReference>
<dbReference type="PROSITE" id="PS00518">
    <property type="entry name" value="ZF_RING_1"/>
    <property type="match status" value="1"/>
</dbReference>
<dbReference type="SMART" id="SM01288">
    <property type="entry name" value="FISNA"/>
    <property type="match status" value="1"/>
</dbReference>
<dbReference type="InterPro" id="IPR001841">
    <property type="entry name" value="Znf_RING"/>
</dbReference>
<dbReference type="InterPro" id="IPR017907">
    <property type="entry name" value="Znf_RING_CS"/>
</dbReference>
<keyword evidence="2" id="KW-0479">Metal-binding</keyword>
<evidence type="ECO:0000313" key="12">
    <source>
        <dbReference type="Ensembl" id="ENSOABP00000063067.1"/>
    </source>
</evidence>
<proteinExistence type="predicted"/>
<feature type="domain" description="NACHT" evidence="11">
    <location>
        <begin position="153"/>
        <end position="259"/>
    </location>
</feature>
<name>A0AAZ1X5V4_OREAU</name>
<evidence type="ECO:0000256" key="6">
    <source>
        <dbReference type="ARBA" id="ARBA00022833"/>
    </source>
</evidence>
<dbReference type="Gene3D" id="3.40.50.300">
    <property type="entry name" value="P-loop containing nucleotide triphosphate hydrolases"/>
    <property type="match status" value="1"/>
</dbReference>
<evidence type="ECO:0000256" key="3">
    <source>
        <dbReference type="ARBA" id="ARBA00022737"/>
    </source>
</evidence>
<keyword evidence="4" id="KW-0547">Nucleotide-binding</keyword>
<keyword evidence="13" id="KW-1185">Reference proteome</keyword>
<organism evidence="12 13">
    <name type="scientific">Oreochromis aureus</name>
    <name type="common">Israeli tilapia</name>
    <name type="synonym">Chromis aureus</name>
    <dbReference type="NCBI Taxonomy" id="47969"/>
    <lineage>
        <taxon>Eukaryota</taxon>
        <taxon>Metazoa</taxon>
        <taxon>Chordata</taxon>
        <taxon>Craniata</taxon>
        <taxon>Vertebrata</taxon>
        <taxon>Euteleostomi</taxon>
        <taxon>Actinopterygii</taxon>
        <taxon>Neopterygii</taxon>
        <taxon>Teleostei</taxon>
        <taxon>Neoteleostei</taxon>
        <taxon>Acanthomorphata</taxon>
        <taxon>Ovalentaria</taxon>
        <taxon>Cichlomorphae</taxon>
        <taxon>Cichliformes</taxon>
        <taxon>Cichlidae</taxon>
        <taxon>African cichlids</taxon>
        <taxon>Pseudocrenilabrinae</taxon>
        <taxon>Oreochromini</taxon>
        <taxon>Oreochromis</taxon>
    </lineage>
</organism>
<dbReference type="PANTHER" id="PTHR24106">
    <property type="entry name" value="NACHT, LRR AND CARD DOMAINS-CONTAINING"/>
    <property type="match status" value="1"/>
</dbReference>
<keyword evidence="5 8" id="KW-0863">Zinc-finger</keyword>
<evidence type="ECO:0000256" key="4">
    <source>
        <dbReference type="ARBA" id="ARBA00022741"/>
    </source>
</evidence>
<dbReference type="GO" id="GO:0005524">
    <property type="term" value="F:ATP binding"/>
    <property type="evidence" value="ECO:0007669"/>
    <property type="project" value="UniProtKB-KW"/>
</dbReference>
<accession>A0AAZ1X5V4</accession>
<evidence type="ECO:0000256" key="2">
    <source>
        <dbReference type="ARBA" id="ARBA00022723"/>
    </source>
</evidence>
<dbReference type="Ensembl" id="ENSOABT00000082844.1">
    <property type="protein sequence ID" value="ENSOABP00000063067.1"/>
    <property type="gene ID" value="ENSOABG00000029455.1"/>
</dbReference>
<dbReference type="InterPro" id="IPR013083">
    <property type="entry name" value="Znf_RING/FYVE/PHD"/>
</dbReference>
<evidence type="ECO:0000256" key="7">
    <source>
        <dbReference type="ARBA" id="ARBA00022840"/>
    </source>
</evidence>
<keyword evidence="6" id="KW-0862">Zinc</keyword>
<evidence type="ECO:0000259" key="11">
    <source>
        <dbReference type="PROSITE" id="PS50837"/>
    </source>
</evidence>
<dbReference type="Pfam" id="PF05729">
    <property type="entry name" value="NACHT"/>
    <property type="match status" value="1"/>
</dbReference>